<dbReference type="Pfam" id="PF12760">
    <property type="entry name" value="Zn_ribbon_IS1595"/>
    <property type="match status" value="1"/>
</dbReference>
<dbReference type="InterPro" id="IPR024442">
    <property type="entry name" value="Transposase_Zn_ribbon"/>
</dbReference>
<dbReference type="AlphaFoldDB" id="A0A3N4VQ72"/>
<dbReference type="NCBIfam" id="NF033547">
    <property type="entry name" value="transpos_IS1595"/>
    <property type="match status" value="1"/>
</dbReference>
<dbReference type="EMBL" id="RKQP01000002">
    <property type="protein sequence ID" value="RPE83723.1"/>
    <property type="molecule type" value="Genomic_DNA"/>
</dbReference>
<dbReference type="Pfam" id="PF12762">
    <property type="entry name" value="DDE_Tnp_IS1595"/>
    <property type="match status" value="1"/>
</dbReference>
<dbReference type="InterPro" id="IPR024445">
    <property type="entry name" value="Tnp_ISXO2-like"/>
</dbReference>
<feature type="domain" description="ISXO2-like transposase" evidence="1">
    <location>
        <begin position="153"/>
        <end position="319"/>
    </location>
</feature>
<accession>A0A3N4VQ72</accession>
<dbReference type="Proteomes" id="UP000281691">
    <property type="component" value="Unassembled WGS sequence"/>
</dbReference>
<sequence length="390" mass="45618">MIINLTFGKSQKIIQHYLLSQTSRSLSLKQIFRLSEDEAFKLMKAARWGNPDNLHDVCCPHCNTRHNAYFLASRKRWMCKHCKRYFYITTNTAFAFHKLPLVDLLAAITLFVNSVKGISAITLSRHLNIQYKTAFVLCHKLREALFKTRDLSPLQGEIHEDGVWINFKQRPTNYRKNHYKQQQKADKQGRRFPKFRPTKRCILSLVQRAANDDTLQGSNRTLVAMDYSESANTVLAMNHQFVKQGSDIFCDENPAYSSLDFHYTRWAVNHQETYSAKGVNNNLAESFNARFRDLHRGVHHKCDNKYALHYANQAAYMSDNRRKSNGELFQDVLKRCLWVLPLREWVGYWQGNHRYGEIIGMNAFAPEEISQTYFNALNERMQYEQELLAA</sequence>
<gene>
    <name evidence="2" type="ORF">EDC46_0924</name>
</gene>
<protein>
    <submittedName>
        <fullName evidence="2">Transposase-like zinc ribbon protein</fullName>
    </submittedName>
</protein>
<evidence type="ECO:0000313" key="2">
    <source>
        <dbReference type="EMBL" id="RPE83723.1"/>
    </source>
</evidence>
<proteinExistence type="predicted"/>
<evidence type="ECO:0000259" key="1">
    <source>
        <dbReference type="SMART" id="SM01126"/>
    </source>
</evidence>
<name>A0A3N4VQ72_9PAST</name>
<comment type="caution">
    <text evidence="2">The sequence shown here is derived from an EMBL/GenBank/DDBJ whole genome shotgun (WGS) entry which is preliminary data.</text>
</comment>
<keyword evidence="3" id="KW-1185">Reference proteome</keyword>
<evidence type="ECO:0000313" key="3">
    <source>
        <dbReference type="Proteomes" id="UP000281691"/>
    </source>
</evidence>
<reference evidence="2 3" key="1">
    <citation type="submission" date="2018-11" db="EMBL/GenBank/DDBJ databases">
        <title>Genomic Encyclopedia of Type Strains, Phase IV (KMG-IV): sequencing the most valuable type-strain genomes for metagenomic binning, comparative biology and taxonomic classification.</title>
        <authorList>
            <person name="Goeker M."/>
        </authorList>
    </citation>
    <scope>NUCLEOTIDE SEQUENCE [LARGE SCALE GENOMIC DNA]</scope>
    <source>
        <strain evidence="2 3">DSM 27238</strain>
    </source>
</reference>
<dbReference type="SMART" id="SM01126">
    <property type="entry name" value="DDE_Tnp_IS1595"/>
    <property type="match status" value="1"/>
</dbReference>
<organism evidence="2 3">
    <name type="scientific">Vespertiliibacter pulmonis</name>
    <dbReference type="NCBI Taxonomy" id="1443036"/>
    <lineage>
        <taxon>Bacteria</taxon>
        <taxon>Pseudomonadati</taxon>
        <taxon>Pseudomonadota</taxon>
        <taxon>Gammaproteobacteria</taxon>
        <taxon>Pasteurellales</taxon>
        <taxon>Pasteurellaceae</taxon>
        <taxon>Vespertiliibacter</taxon>
    </lineage>
</organism>